<feature type="signal peptide" evidence="1">
    <location>
        <begin position="1"/>
        <end position="19"/>
    </location>
</feature>
<dbReference type="AlphaFoldDB" id="A0A7C9TQM5"/>
<organism evidence="2 3">
    <name type="scientific">Galbitalea soli</name>
    <dbReference type="NCBI Taxonomy" id="1268042"/>
    <lineage>
        <taxon>Bacteria</taxon>
        <taxon>Bacillati</taxon>
        <taxon>Actinomycetota</taxon>
        <taxon>Actinomycetes</taxon>
        <taxon>Micrococcales</taxon>
        <taxon>Microbacteriaceae</taxon>
        <taxon>Galbitalea</taxon>
    </lineage>
</organism>
<proteinExistence type="predicted"/>
<evidence type="ECO:0000313" key="2">
    <source>
        <dbReference type="EMBL" id="NEM90744.1"/>
    </source>
</evidence>
<dbReference type="Proteomes" id="UP000479756">
    <property type="component" value="Unassembled WGS sequence"/>
</dbReference>
<keyword evidence="3" id="KW-1185">Reference proteome</keyword>
<name>A0A7C9TQM5_9MICO</name>
<evidence type="ECO:0000256" key="1">
    <source>
        <dbReference type="SAM" id="SignalP"/>
    </source>
</evidence>
<dbReference type="EMBL" id="JAAGWZ010000001">
    <property type="protein sequence ID" value="NEM90744.1"/>
    <property type="molecule type" value="Genomic_DNA"/>
</dbReference>
<comment type="caution">
    <text evidence="2">The sequence shown here is derived from an EMBL/GenBank/DDBJ whole genome shotgun (WGS) entry which is preliminary data.</text>
</comment>
<accession>A0A7C9TQM5</accession>
<evidence type="ECO:0000313" key="3">
    <source>
        <dbReference type="Proteomes" id="UP000479756"/>
    </source>
</evidence>
<feature type="chain" id="PRO_5039466450" evidence="1">
    <location>
        <begin position="20"/>
        <end position="162"/>
    </location>
</feature>
<gene>
    <name evidence="2" type="ORF">G3T37_05185</name>
</gene>
<dbReference type="RefSeq" id="WP_163472359.1">
    <property type="nucleotide sequence ID" value="NZ_JAAGWZ010000001.1"/>
</dbReference>
<protein>
    <submittedName>
        <fullName evidence="2">Uncharacterized protein</fullName>
    </submittedName>
</protein>
<keyword evidence="1" id="KW-0732">Signal</keyword>
<reference evidence="2 3" key="1">
    <citation type="journal article" date="2014" name="Int. J. Syst. Evol. Microbiol.">
        <title>Description of Galbitalea soli gen. nov., sp. nov., and Frondihabitans sucicola sp. nov.</title>
        <authorList>
            <person name="Kim S.J."/>
            <person name="Lim J.M."/>
            <person name="Ahn J.H."/>
            <person name="Weon H.Y."/>
            <person name="Hamada M."/>
            <person name="Suzuki K."/>
            <person name="Ahn T.Y."/>
            <person name="Kwon S.W."/>
        </authorList>
    </citation>
    <scope>NUCLEOTIDE SEQUENCE [LARGE SCALE GENOMIC DNA]</scope>
    <source>
        <strain evidence="2 3">NBRC 108727</strain>
    </source>
</reference>
<sequence length="162" mass="16376">MLIAGAAWGTAAVASGAFSAPGRAASTHAAEAEVSQPVLPPGAVEVPDLASPYFDRPAIGPATCSGAVDVTRYWTVDGGTVGGVTAYILEHLATGYTVSSAVTETQDGSAAHIAEGFSATPKSNSRDRRALVYGVARETPTTIGIRVDGEVVPDGSRCASTR</sequence>